<protein>
    <submittedName>
        <fullName evidence="2">Uncharacterized protein</fullName>
    </submittedName>
</protein>
<reference evidence="2 3" key="1">
    <citation type="submission" date="2024-09" db="EMBL/GenBank/DDBJ databases">
        <title>Rethinking Asexuality: The Enigmatic Case of Functional Sexual Genes in Lepraria (Stereocaulaceae).</title>
        <authorList>
            <person name="Doellman M."/>
            <person name="Sun Y."/>
            <person name="Barcenas-Pena A."/>
            <person name="Lumbsch H.T."/>
            <person name="Grewe F."/>
        </authorList>
    </citation>
    <scope>NUCLEOTIDE SEQUENCE [LARGE SCALE GENOMIC DNA]</scope>
    <source>
        <strain evidence="2 3">Mercado 3170</strain>
    </source>
</reference>
<dbReference type="EMBL" id="JBEFKJ010000037">
    <property type="protein sequence ID" value="KAL2037780.1"/>
    <property type="molecule type" value="Genomic_DNA"/>
</dbReference>
<sequence length="181" mass="20773">MYAKVRARSTGLPTGARPRKPLPKEKWISETTKFFLELVEQASVEGDKDISDMLFELTDYEIDGLIKRALYKVLLYHKKNHIKLALDCRDIDGNVWVAVLEWDSRKLEYVRKATLWTTVDACAKAKAGVVKSPGSQYSAQGLVPPSMPPSVDWVKAWCFEDCYEEYNVSDDEDWVMIYKGR</sequence>
<gene>
    <name evidence="2" type="ORF">N7G274_009505</name>
</gene>
<evidence type="ECO:0000313" key="2">
    <source>
        <dbReference type="EMBL" id="KAL2037780.1"/>
    </source>
</evidence>
<evidence type="ECO:0000256" key="1">
    <source>
        <dbReference type="SAM" id="MobiDB-lite"/>
    </source>
</evidence>
<feature type="region of interest" description="Disordered" evidence="1">
    <location>
        <begin position="1"/>
        <end position="21"/>
    </location>
</feature>
<keyword evidence="3" id="KW-1185">Reference proteome</keyword>
<accession>A0ABR3ZX85</accession>
<dbReference type="Proteomes" id="UP001590950">
    <property type="component" value="Unassembled WGS sequence"/>
</dbReference>
<evidence type="ECO:0000313" key="3">
    <source>
        <dbReference type="Proteomes" id="UP001590950"/>
    </source>
</evidence>
<proteinExistence type="predicted"/>
<organism evidence="2 3">
    <name type="scientific">Stereocaulon virgatum</name>
    <dbReference type="NCBI Taxonomy" id="373712"/>
    <lineage>
        <taxon>Eukaryota</taxon>
        <taxon>Fungi</taxon>
        <taxon>Dikarya</taxon>
        <taxon>Ascomycota</taxon>
        <taxon>Pezizomycotina</taxon>
        <taxon>Lecanoromycetes</taxon>
        <taxon>OSLEUM clade</taxon>
        <taxon>Lecanoromycetidae</taxon>
        <taxon>Lecanorales</taxon>
        <taxon>Lecanorineae</taxon>
        <taxon>Stereocaulaceae</taxon>
        <taxon>Stereocaulon</taxon>
    </lineage>
</organism>
<comment type="caution">
    <text evidence="2">The sequence shown here is derived from an EMBL/GenBank/DDBJ whole genome shotgun (WGS) entry which is preliminary data.</text>
</comment>
<name>A0ABR3ZX85_9LECA</name>